<keyword evidence="1" id="KW-0812">Transmembrane</keyword>
<proteinExistence type="predicted"/>
<dbReference type="InterPro" id="IPR031347">
    <property type="entry name" value="AmpE"/>
</dbReference>
<evidence type="ECO:0000256" key="1">
    <source>
        <dbReference type="SAM" id="Phobius"/>
    </source>
</evidence>
<dbReference type="PANTHER" id="PTHR38684:SF1">
    <property type="entry name" value="PROTEIN AMPE"/>
    <property type="match status" value="1"/>
</dbReference>
<dbReference type="PANTHER" id="PTHR38684">
    <property type="entry name" value="PROTEIN AMPE"/>
    <property type="match status" value="1"/>
</dbReference>
<dbReference type="OrthoDB" id="9811967at2"/>
<keyword evidence="1" id="KW-1133">Transmembrane helix</keyword>
<gene>
    <name evidence="2" type="ORF">SAMN05660443_1684</name>
</gene>
<reference evidence="2 3" key="1">
    <citation type="submission" date="2016-10" db="EMBL/GenBank/DDBJ databases">
        <authorList>
            <person name="de Groot N.N."/>
        </authorList>
    </citation>
    <scope>NUCLEOTIDE SEQUENCE [LARGE SCALE GENOMIC DNA]</scope>
    <source>
        <strain evidence="2 3">DSM 18438</strain>
    </source>
</reference>
<evidence type="ECO:0000313" key="3">
    <source>
        <dbReference type="Proteomes" id="UP000199058"/>
    </source>
</evidence>
<dbReference type="GO" id="GO:0005886">
    <property type="term" value="C:plasma membrane"/>
    <property type="evidence" value="ECO:0007669"/>
    <property type="project" value="TreeGrafter"/>
</dbReference>
<dbReference type="AlphaFoldDB" id="A0A1I1GX83"/>
<evidence type="ECO:0000313" key="2">
    <source>
        <dbReference type="EMBL" id="SFC16284.1"/>
    </source>
</evidence>
<protein>
    <submittedName>
        <fullName evidence="2">AmpE protein</fullName>
    </submittedName>
</protein>
<feature type="transmembrane region" description="Helical" evidence="1">
    <location>
        <begin position="148"/>
        <end position="168"/>
    </location>
</feature>
<name>A0A1I1GX83_9GAMM</name>
<dbReference type="InterPro" id="IPR052966">
    <property type="entry name" value="Beta-lactamase_Reg"/>
</dbReference>
<organism evidence="2 3">
    <name type="scientific">Marinospirillum celere</name>
    <dbReference type="NCBI Taxonomy" id="1122252"/>
    <lineage>
        <taxon>Bacteria</taxon>
        <taxon>Pseudomonadati</taxon>
        <taxon>Pseudomonadota</taxon>
        <taxon>Gammaproteobacteria</taxon>
        <taxon>Oceanospirillales</taxon>
        <taxon>Oceanospirillaceae</taxon>
        <taxon>Marinospirillum</taxon>
    </lineage>
</organism>
<sequence>MKFFVMLAVLFLREMPGQGPIRTLDRAFRDWQRWVAERMGYDPGASASFLVSILPWIFLLWLLLWWVEAAFWSLFTLLIHLLIVFYALGRRSELLWVERYMVAWRQGDFQAASYYAKEILEDDEIGEDPCHLHARVQSRLTYFAFDRLFLVLFWYLLLGPVGALLARLSEQALANARQDSEQGCDEQIERFQRVLEWPAARLLGLSLALLGRPLLGLKQFMADLLRWQLPTEDFLNRQLLTGYGVVSNGDEVADVCVQRPEIMTEEADQELLELKERIWKALALWVAITALGVIFWG</sequence>
<dbReference type="EMBL" id="FOLH01000003">
    <property type="protein sequence ID" value="SFC16284.1"/>
    <property type="molecule type" value="Genomic_DNA"/>
</dbReference>
<dbReference type="Proteomes" id="UP000199058">
    <property type="component" value="Unassembled WGS sequence"/>
</dbReference>
<dbReference type="Pfam" id="PF17113">
    <property type="entry name" value="AmpE"/>
    <property type="match status" value="1"/>
</dbReference>
<dbReference type="GO" id="GO:0046677">
    <property type="term" value="P:response to antibiotic"/>
    <property type="evidence" value="ECO:0007669"/>
    <property type="project" value="TreeGrafter"/>
</dbReference>
<feature type="transmembrane region" description="Helical" evidence="1">
    <location>
        <begin position="47"/>
        <end position="64"/>
    </location>
</feature>
<keyword evidence="1" id="KW-0472">Membrane</keyword>
<dbReference type="STRING" id="1122252.SAMN05660443_1684"/>
<dbReference type="RefSeq" id="WP_091961930.1">
    <property type="nucleotide sequence ID" value="NZ_FOLH01000003.1"/>
</dbReference>
<keyword evidence="3" id="KW-1185">Reference proteome</keyword>
<feature type="transmembrane region" description="Helical" evidence="1">
    <location>
        <begin position="71"/>
        <end position="89"/>
    </location>
</feature>
<accession>A0A1I1GX83</accession>